<dbReference type="GO" id="GO:0006811">
    <property type="term" value="P:monoatomic ion transport"/>
    <property type="evidence" value="ECO:0007669"/>
    <property type="project" value="UniProtKB-KW"/>
</dbReference>
<evidence type="ECO:0000256" key="14">
    <source>
        <dbReference type="ARBA" id="ARBA00023288"/>
    </source>
</evidence>
<name>A0A223NZZ8_9SPHI</name>
<dbReference type="GO" id="GO:0009279">
    <property type="term" value="C:cell outer membrane"/>
    <property type="evidence" value="ECO:0007669"/>
    <property type="project" value="UniProtKB-SubCell"/>
</dbReference>
<organism evidence="18 19">
    <name type="scientific">Mucilaginibacter xinganensis</name>
    <dbReference type="NCBI Taxonomy" id="1234841"/>
    <lineage>
        <taxon>Bacteria</taxon>
        <taxon>Pseudomonadati</taxon>
        <taxon>Bacteroidota</taxon>
        <taxon>Sphingobacteriia</taxon>
        <taxon>Sphingobacteriales</taxon>
        <taxon>Sphingobacteriaceae</taxon>
        <taxon>Mucilaginibacter</taxon>
    </lineage>
</organism>
<dbReference type="AlphaFoldDB" id="A0A223NZZ8"/>
<dbReference type="Pfam" id="PF22461">
    <property type="entry name" value="SLBB_2"/>
    <property type="match status" value="1"/>
</dbReference>
<keyword evidence="3" id="KW-0813">Transport</keyword>
<evidence type="ECO:0000256" key="6">
    <source>
        <dbReference type="ARBA" id="ARBA00022692"/>
    </source>
</evidence>
<feature type="domain" description="SLBB" evidence="17">
    <location>
        <begin position="165"/>
        <end position="244"/>
    </location>
</feature>
<keyword evidence="4" id="KW-1134">Transmembrane beta strand</keyword>
<dbReference type="Gene3D" id="3.10.560.10">
    <property type="entry name" value="Outer membrane lipoprotein wza domain like"/>
    <property type="match status" value="1"/>
</dbReference>
<keyword evidence="6 15" id="KW-0812">Transmembrane</keyword>
<evidence type="ECO:0000256" key="3">
    <source>
        <dbReference type="ARBA" id="ARBA00022448"/>
    </source>
</evidence>
<keyword evidence="11 15" id="KW-0472">Membrane</keyword>
<keyword evidence="15" id="KW-1133">Transmembrane helix</keyword>
<evidence type="ECO:0000256" key="10">
    <source>
        <dbReference type="ARBA" id="ARBA00023114"/>
    </source>
</evidence>
<dbReference type="KEGG" id="muc:MuYL_3263"/>
<dbReference type="GO" id="GO:0015288">
    <property type="term" value="F:porin activity"/>
    <property type="evidence" value="ECO:0007669"/>
    <property type="project" value="UniProtKB-KW"/>
</dbReference>
<evidence type="ECO:0000256" key="7">
    <source>
        <dbReference type="ARBA" id="ARBA00022729"/>
    </source>
</evidence>
<reference evidence="18 19" key="1">
    <citation type="submission" date="2017-08" db="EMBL/GenBank/DDBJ databases">
        <title>Complete genome sequence of Mucilaginibacter sp. strain BJC16-A31.</title>
        <authorList>
            <consortium name="Henan University of Science and Technology"/>
            <person name="You X."/>
        </authorList>
    </citation>
    <scope>NUCLEOTIDE SEQUENCE [LARGE SCALE GENOMIC DNA]</scope>
    <source>
        <strain evidence="18 19">BJC16-A31</strain>
    </source>
</reference>
<evidence type="ECO:0000256" key="2">
    <source>
        <dbReference type="ARBA" id="ARBA00009450"/>
    </source>
</evidence>
<evidence type="ECO:0000259" key="16">
    <source>
        <dbReference type="Pfam" id="PF02563"/>
    </source>
</evidence>
<accession>A0A223NZZ8</accession>
<evidence type="ECO:0000256" key="13">
    <source>
        <dbReference type="ARBA" id="ARBA00023237"/>
    </source>
</evidence>
<evidence type="ECO:0000256" key="11">
    <source>
        <dbReference type="ARBA" id="ARBA00023136"/>
    </source>
</evidence>
<evidence type="ECO:0000256" key="8">
    <source>
        <dbReference type="ARBA" id="ARBA00023047"/>
    </source>
</evidence>
<comment type="subcellular location">
    <subcellularLocation>
        <location evidence="1">Cell outer membrane</location>
        <topology evidence="1">Multi-pass membrane protein</topology>
    </subcellularLocation>
</comment>
<dbReference type="InterPro" id="IPR054765">
    <property type="entry name" value="SLBB_dom"/>
</dbReference>
<keyword evidence="10" id="KW-0626">Porin</keyword>
<evidence type="ECO:0000256" key="15">
    <source>
        <dbReference type="SAM" id="Phobius"/>
    </source>
</evidence>
<dbReference type="PANTHER" id="PTHR33619:SF3">
    <property type="entry name" value="POLYSACCHARIDE EXPORT PROTEIN GFCE-RELATED"/>
    <property type="match status" value="1"/>
</dbReference>
<keyword evidence="9" id="KW-0406">Ion transport</keyword>
<evidence type="ECO:0000256" key="12">
    <source>
        <dbReference type="ARBA" id="ARBA00023139"/>
    </source>
</evidence>
<dbReference type="GO" id="GO:0015159">
    <property type="term" value="F:polysaccharide transmembrane transporter activity"/>
    <property type="evidence" value="ECO:0007669"/>
    <property type="project" value="InterPro"/>
</dbReference>
<protein>
    <submittedName>
        <fullName evidence="18">O-antigen capsule outer membrane auxillary protein, putative</fullName>
    </submittedName>
</protein>
<dbReference type="InterPro" id="IPR049712">
    <property type="entry name" value="Poly_export"/>
</dbReference>
<dbReference type="EMBL" id="CP022743">
    <property type="protein sequence ID" value="ASU35148.1"/>
    <property type="molecule type" value="Genomic_DNA"/>
</dbReference>
<feature type="domain" description="Polysaccharide export protein N-terminal" evidence="16">
    <location>
        <begin position="64"/>
        <end position="161"/>
    </location>
</feature>
<evidence type="ECO:0000256" key="4">
    <source>
        <dbReference type="ARBA" id="ARBA00022452"/>
    </source>
</evidence>
<evidence type="ECO:0000313" key="18">
    <source>
        <dbReference type="EMBL" id="ASU35148.1"/>
    </source>
</evidence>
<keyword evidence="8" id="KW-0625">Polysaccharide transport</keyword>
<keyword evidence="14" id="KW-0449">Lipoprotein</keyword>
<keyword evidence="13" id="KW-0998">Cell outer membrane</keyword>
<keyword evidence="7" id="KW-0732">Signal</keyword>
<evidence type="ECO:0000256" key="1">
    <source>
        <dbReference type="ARBA" id="ARBA00004571"/>
    </source>
</evidence>
<keyword evidence="19" id="KW-1185">Reference proteome</keyword>
<dbReference type="Gene3D" id="3.30.1950.10">
    <property type="entry name" value="wza like domain"/>
    <property type="match status" value="1"/>
</dbReference>
<feature type="transmembrane region" description="Helical" evidence="15">
    <location>
        <begin position="257"/>
        <end position="276"/>
    </location>
</feature>
<evidence type="ECO:0000256" key="9">
    <source>
        <dbReference type="ARBA" id="ARBA00023065"/>
    </source>
</evidence>
<evidence type="ECO:0000259" key="17">
    <source>
        <dbReference type="Pfam" id="PF22461"/>
    </source>
</evidence>
<evidence type="ECO:0000256" key="5">
    <source>
        <dbReference type="ARBA" id="ARBA00022597"/>
    </source>
</evidence>
<gene>
    <name evidence="18" type="ORF">MuYL_3263</name>
</gene>
<dbReference type="Proteomes" id="UP000215002">
    <property type="component" value="Chromosome"/>
</dbReference>
<keyword evidence="12" id="KW-0564">Palmitate</keyword>
<keyword evidence="5" id="KW-0762">Sugar transport</keyword>
<dbReference type="InterPro" id="IPR003715">
    <property type="entry name" value="Poly_export_N"/>
</dbReference>
<dbReference type="Pfam" id="PF02563">
    <property type="entry name" value="Poly_export"/>
    <property type="match status" value="1"/>
</dbReference>
<proteinExistence type="inferred from homology"/>
<dbReference type="PANTHER" id="PTHR33619">
    <property type="entry name" value="POLYSACCHARIDE EXPORT PROTEIN GFCE-RELATED"/>
    <property type="match status" value="1"/>
</dbReference>
<dbReference type="GO" id="GO:0046930">
    <property type="term" value="C:pore complex"/>
    <property type="evidence" value="ECO:0007669"/>
    <property type="project" value="UniProtKB-KW"/>
</dbReference>
<sequence>MLFLNCSKIKTQTSNMRKKLSPNIFLFLAFIITISSCVNRKQIVYFQKGAHKSDTIAAIQAYVPKIQPGDILGIAVASLNSTASGFFNPYSASGADASGSGGGAASVATAAPGFLVDSAGTIELPLIGPLKVAGLNTSQARDLIKSHLTTYLKEPTVNVRFLNYKISVLGEVAHPSVYIIPNERITITEAISMAGDLTIYGKRTNVMVIRDVDGKKEFGSINLNGREIFNSPYYYLHSGDVLYVEQGKGKIAASDEAFRIIPLVLTSLSVIILAIYRFR</sequence>
<evidence type="ECO:0000313" key="19">
    <source>
        <dbReference type="Proteomes" id="UP000215002"/>
    </source>
</evidence>
<comment type="similarity">
    <text evidence="2">Belongs to the BexD/CtrA/VexA family.</text>
</comment>